<accession>A0A4R0R1J8</accession>
<evidence type="ECO:0000256" key="3">
    <source>
        <dbReference type="ARBA" id="ARBA00022763"/>
    </source>
</evidence>
<dbReference type="InterPro" id="IPR046938">
    <property type="entry name" value="DNA_clamp_sf"/>
</dbReference>
<dbReference type="PANTHER" id="PTHR10870:SF0">
    <property type="entry name" value="CELL CYCLE CHECKPOINT PROTEIN RAD1"/>
    <property type="match status" value="1"/>
</dbReference>
<organism evidence="7 8">
    <name type="scientific">Steccherinum ochraceum</name>
    <dbReference type="NCBI Taxonomy" id="92696"/>
    <lineage>
        <taxon>Eukaryota</taxon>
        <taxon>Fungi</taxon>
        <taxon>Dikarya</taxon>
        <taxon>Basidiomycota</taxon>
        <taxon>Agaricomycotina</taxon>
        <taxon>Agaricomycetes</taxon>
        <taxon>Polyporales</taxon>
        <taxon>Steccherinaceae</taxon>
        <taxon>Steccherinum</taxon>
    </lineage>
</organism>
<dbReference type="Proteomes" id="UP000292702">
    <property type="component" value="Unassembled WGS sequence"/>
</dbReference>
<dbReference type="GO" id="GO:0030896">
    <property type="term" value="C:checkpoint clamp complex"/>
    <property type="evidence" value="ECO:0007669"/>
    <property type="project" value="TreeGrafter"/>
</dbReference>
<keyword evidence="5" id="KW-0539">Nucleus</keyword>
<dbReference type="GO" id="GO:0000077">
    <property type="term" value="P:DNA damage checkpoint signaling"/>
    <property type="evidence" value="ECO:0007669"/>
    <property type="project" value="InterPro"/>
</dbReference>
<dbReference type="PRINTS" id="PR01245">
    <property type="entry name" value="RAD1REC1"/>
</dbReference>
<feature type="region of interest" description="Disordered" evidence="6">
    <location>
        <begin position="115"/>
        <end position="159"/>
    </location>
</feature>
<dbReference type="SUPFAM" id="SSF55979">
    <property type="entry name" value="DNA clamp"/>
    <property type="match status" value="1"/>
</dbReference>
<keyword evidence="8" id="KW-1185">Reference proteome</keyword>
<evidence type="ECO:0000313" key="8">
    <source>
        <dbReference type="Proteomes" id="UP000292702"/>
    </source>
</evidence>
<dbReference type="Pfam" id="PF02144">
    <property type="entry name" value="Rad1"/>
    <property type="match status" value="1"/>
</dbReference>
<reference evidence="7 8" key="1">
    <citation type="submission" date="2018-11" db="EMBL/GenBank/DDBJ databases">
        <title>Genome assembly of Steccherinum ochraceum LE-BIN_3174, the white-rot fungus of the Steccherinaceae family (The Residual Polyporoid clade, Polyporales, Basidiomycota).</title>
        <authorList>
            <person name="Fedorova T.V."/>
            <person name="Glazunova O.A."/>
            <person name="Landesman E.O."/>
            <person name="Moiseenko K.V."/>
            <person name="Psurtseva N.V."/>
            <person name="Savinova O.S."/>
            <person name="Shakhova N.V."/>
            <person name="Tyazhelova T.V."/>
            <person name="Vasina D.V."/>
        </authorList>
    </citation>
    <scope>NUCLEOTIDE SEQUENCE [LARGE SCALE GENOMIC DNA]</scope>
    <source>
        <strain evidence="7 8">LE-BIN_3174</strain>
    </source>
</reference>
<feature type="compositionally biased region" description="Gly residues" evidence="6">
    <location>
        <begin position="138"/>
        <end position="157"/>
    </location>
</feature>
<dbReference type="GO" id="GO:0006281">
    <property type="term" value="P:DNA repair"/>
    <property type="evidence" value="ECO:0007669"/>
    <property type="project" value="UniProtKB-KW"/>
</dbReference>
<comment type="subcellular location">
    <subcellularLocation>
        <location evidence="1">Nucleus</location>
    </subcellularLocation>
</comment>
<evidence type="ECO:0000313" key="7">
    <source>
        <dbReference type="EMBL" id="TCD60781.1"/>
    </source>
</evidence>
<sequence length="541" mass="57458">MSTQGSQGENHVLTASVRDLRHFATLLRGINISKKALIEINDVGMIVTVEEARSLLATAWIQKGVFDEFVYHPPGQNAQPDNSQEADPEIRNALFEVLLQPFVDCLNIFNTAGGPSPSTKKKKKYRGFRNQGSDSDSDGGGAGGASGRSGRSGGIGHYLGSEKGTGMRMSYAGKGYPLTILIAEDAGGPTATSEVTTYEPDPILDLPFDADMVVLRIILKSSWLQDALSELQTNFDKLTIFANPPPAGKAPSANAPPMLRLRAIGTYGTAEMDYPNDREVLETCDCTAPVSFTYKAAQIVKTLAALRSSLKTSLRIDEEGLLSMQMMVPIKGAKGKAIDGFVEFRSGTNAKGAVPETSPEILDAFTPSPLMLWLNLFLVPSVLLAILQATPTPASVIAAENSNAITTREDILQWIATTPSELTFIGDPIEGPSPHPKRADAVDAVVIFCSVRGGTSCQGPCTVYRGGTGCIETPTTNCLKASANVSFCNTEGCQTQGPPTTDGFKHCHELSTCGEPIDDGFCFTPGTVSVNVLGGDFVAIP</sequence>
<name>A0A4R0R1J8_9APHY</name>
<dbReference type="STRING" id="92696.A0A4R0R1J8"/>
<keyword evidence="4" id="KW-0234">DNA repair</keyword>
<evidence type="ECO:0000256" key="6">
    <source>
        <dbReference type="SAM" id="MobiDB-lite"/>
    </source>
</evidence>
<dbReference type="InterPro" id="IPR003021">
    <property type="entry name" value="Rad1_Rec1_Rad17"/>
</dbReference>
<proteinExistence type="inferred from homology"/>
<evidence type="ECO:0000256" key="1">
    <source>
        <dbReference type="ARBA" id="ARBA00004123"/>
    </source>
</evidence>
<keyword evidence="3" id="KW-0227">DNA damage</keyword>
<dbReference type="PANTHER" id="PTHR10870">
    <property type="entry name" value="CELL CYCLE CHECKPOINT PROTEIN RAD1"/>
    <property type="match status" value="1"/>
</dbReference>
<comment type="similarity">
    <text evidence="2">Belongs to the rad1 family.</text>
</comment>
<dbReference type="Gene3D" id="3.70.10.10">
    <property type="match status" value="2"/>
</dbReference>
<protein>
    <submittedName>
        <fullName evidence="7">SsDNA endodeoxyribonuclease</fullName>
    </submittedName>
</protein>
<evidence type="ECO:0000256" key="5">
    <source>
        <dbReference type="ARBA" id="ARBA00023242"/>
    </source>
</evidence>
<gene>
    <name evidence="7" type="primary">RAD1</name>
    <name evidence="7" type="ORF">EIP91_009526</name>
</gene>
<comment type="caution">
    <text evidence="7">The sequence shown here is derived from an EMBL/GenBank/DDBJ whole genome shotgun (WGS) entry which is preliminary data.</text>
</comment>
<dbReference type="OrthoDB" id="337581at2759"/>
<evidence type="ECO:0000256" key="2">
    <source>
        <dbReference type="ARBA" id="ARBA00010991"/>
    </source>
</evidence>
<dbReference type="EMBL" id="RWJN01000545">
    <property type="protein sequence ID" value="TCD60781.1"/>
    <property type="molecule type" value="Genomic_DNA"/>
</dbReference>
<evidence type="ECO:0000256" key="4">
    <source>
        <dbReference type="ARBA" id="ARBA00023204"/>
    </source>
</evidence>
<dbReference type="AlphaFoldDB" id="A0A4R0R1J8"/>